<name>A0A7W8HA43_9FIRM</name>
<gene>
    <name evidence="10" type="ORF">HNP82_001824</name>
</gene>
<feature type="transmembrane region" description="Helical" evidence="9">
    <location>
        <begin position="395"/>
        <end position="416"/>
    </location>
</feature>
<sequence length="656" mass="74098">MIAKMKFVNITGPKQDIDRVTQKYLLRYPIHLENALSELGDTHTLTPFIEENPYKETVATLRDMAQIVNHGDPDHLPLVNCGRSARELLESSKNLIASIREKSGQLSQQKQELESSETHYLELLDEIAPFCGIHFPISKILEFKFIKFRFGRIALNYFDTFSKYVYDNLNTIFYESSRDSQYVWGVYFAPQATFVKVDAIFASMHFERIHLSGEITGTPEEARSAIQKKLEQTRQQITQCSLELSNLYFERRAEINEAYSVLQNISRHFDIRKRAACTRERQEVFYILCGWMEEKDALALQKDMKGDKDVDILIEDDYQSPTAKPPTRLSNRGIFKPFQMFVTMYGLPAYNELDPTKFLALTYAFMFGIMFGDVGQGACLVIGGFLLYRIKHMNIAGIISFCGLFSVFFGFMYGSFFGFEHVLPTVWMKPMESENIMTTLILAICFGVGLIIVAMIINIINCIRQKNPGAALIGTNGLTGLIFYVAVIYILVTKLIPAMGPTRFMALLVALIIICLFAIAFAQPLQDAINKKKVHLHEGPVMFVVESIFELIEILLSFVTNSVSFIRVGAFALSHAGMMSVVMMLSNIENAATPAGIVIVIFGNILISALEGLIVGIQVLRLEYYEMFSRFYSGTGREFKPYAAPVPTPQKNSKAA</sequence>
<dbReference type="AlphaFoldDB" id="A0A7W8HA43"/>
<dbReference type="InterPro" id="IPR002490">
    <property type="entry name" value="V-ATPase_116kDa_su"/>
</dbReference>
<comment type="subcellular location">
    <subcellularLocation>
        <location evidence="1">Membrane</location>
        <topology evidence="1">Multi-pass membrane protein</topology>
    </subcellularLocation>
</comment>
<evidence type="ECO:0000313" key="10">
    <source>
        <dbReference type="EMBL" id="MBB5264696.1"/>
    </source>
</evidence>
<organism evidence="10 11">
    <name type="scientific">Catenibacillus scindens</name>
    <dbReference type="NCBI Taxonomy" id="673271"/>
    <lineage>
        <taxon>Bacteria</taxon>
        <taxon>Bacillati</taxon>
        <taxon>Bacillota</taxon>
        <taxon>Clostridia</taxon>
        <taxon>Lachnospirales</taxon>
        <taxon>Lachnospiraceae</taxon>
        <taxon>Catenibacillus</taxon>
    </lineage>
</organism>
<feature type="transmembrane region" description="Helical" evidence="9">
    <location>
        <begin position="363"/>
        <end position="388"/>
    </location>
</feature>
<dbReference type="RefSeq" id="WP_183773542.1">
    <property type="nucleotide sequence ID" value="NZ_JACHFW010000006.1"/>
</dbReference>
<feature type="transmembrane region" description="Helical" evidence="9">
    <location>
        <begin position="565"/>
        <end position="585"/>
    </location>
</feature>
<proteinExistence type="inferred from homology"/>
<dbReference type="PANTHER" id="PTHR11629">
    <property type="entry name" value="VACUOLAR PROTON ATPASES"/>
    <property type="match status" value="1"/>
</dbReference>
<keyword evidence="8" id="KW-0175">Coiled coil</keyword>
<dbReference type="GO" id="GO:0033179">
    <property type="term" value="C:proton-transporting V-type ATPase, V0 domain"/>
    <property type="evidence" value="ECO:0007669"/>
    <property type="project" value="InterPro"/>
</dbReference>
<evidence type="ECO:0000256" key="5">
    <source>
        <dbReference type="ARBA" id="ARBA00022989"/>
    </source>
</evidence>
<keyword evidence="11" id="KW-1185">Reference proteome</keyword>
<feature type="coiled-coil region" evidence="8">
    <location>
        <begin position="96"/>
        <end position="126"/>
    </location>
</feature>
<keyword evidence="3" id="KW-0813">Transport</keyword>
<dbReference type="Proteomes" id="UP000543642">
    <property type="component" value="Unassembled WGS sequence"/>
</dbReference>
<comment type="similarity">
    <text evidence="2">Belongs to the V-ATPase 116 kDa subunit family.</text>
</comment>
<comment type="caution">
    <text evidence="10">The sequence shown here is derived from an EMBL/GenBank/DDBJ whole genome shotgun (WGS) entry which is preliminary data.</text>
</comment>
<keyword evidence="4 9" id="KW-0812">Transmembrane</keyword>
<evidence type="ECO:0000313" key="11">
    <source>
        <dbReference type="Proteomes" id="UP000543642"/>
    </source>
</evidence>
<evidence type="ECO:0000256" key="3">
    <source>
        <dbReference type="ARBA" id="ARBA00022448"/>
    </source>
</evidence>
<accession>A0A7W8HA43</accession>
<dbReference type="PANTHER" id="PTHR11629:SF63">
    <property type="entry name" value="V-TYPE PROTON ATPASE SUBUNIT A"/>
    <property type="match status" value="1"/>
</dbReference>
<evidence type="ECO:0000256" key="1">
    <source>
        <dbReference type="ARBA" id="ARBA00004141"/>
    </source>
</evidence>
<dbReference type="GO" id="GO:0007035">
    <property type="term" value="P:vacuolar acidification"/>
    <property type="evidence" value="ECO:0007669"/>
    <property type="project" value="TreeGrafter"/>
</dbReference>
<dbReference type="Pfam" id="PF01496">
    <property type="entry name" value="V_ATPase_I"/>
    <property type="match status" value="1"/>
</dbReference>
<feature type="transmembrane region" description="Helical" evidence="9">
    <location>
        <begin position="469"/>
        <end position="492"/>
    </location>
</feature>
<dbReference type="GO" id="GO:0046961">
    <property type="term" value="F:proton-transporting ATPase activity, rotational mechanism"/>
    <property type="evidence" value="ECO:0007669"/>
    <property type="project" value="InterPro"/>
</dbReference>
<feature type="transmembrane region" description="Helical" evidence="9">
    <location>
        <begin position="504"/>
        <end position="521"/>
    </location>
</feature>
<dbReference type="GO" id="GO:0016471">
    <property type="term" value="C:vacuolar proton-transporting V-type ATPase complex"/>
    <property type="evidence" value="ECO:0007669"/>
    <property type="project" value="TreeGrafter"/>
</dbReference>
<evidence type="ECO:0000256" key="8">
    <source>
        <dbReference type="SAM" id="Coils"/>
    </source>
</evidence>
<evidence type="ECO:0000256" key="6">
    <source>
        <dbReference type="ARBA" id="ARBA00023065"/>
    </source>
</evidence>
<evidence type="ECO:0000256" key="7">
    <source>
        <dbReference type="ARBA" id="ARBA00023136"/>
    </source>
</evidence>
<feature type="transmembrane region" description="Helical" evidence="9">
    <location>
        <begin position="436"/>
        <end position="457"/>
    </location>
</feature>
<keyword evidence="7 9" id="KW-0472">Membrane</keyword>
<evidence type="ECO:0000256" key="4">
    <source>
        <dbReference type="ARBA" id="ARBA00022692"/>
    </source>
</evidence>
<keyword evidence="5 9" id="KW-1133">Transmembrane helix</keyword>
<evidence type="ECO:0000256" key="9">
    <source>
        <dbReference type="SAM" id="Phobius"/>
    </source>
</evidence>
<reference evidence="10 11" key="1">
    <citation type="submission" date="2020-08" db="EMBL/GenBank/DDBJ databases">
        <title>Genomic Encyclopedia of Type Strains, Phase IV (KMG-IV): sequencing the most valuable type-strain genomes for metagenomic binning, comparative biology and taxonomic classification.</title>
        <authorList>
            <person name="Goeker M."/>
        </authorList>
    </citation>
    <scope>NUCLEOTIDE SEQUENCE [LARGE SCALE GENOMIC DNA]</scope>
    <source>
        <strain evidence="10 11">DSM 106146</strain>
    </source>
</reference>
<feature type="transmembrane region" description="Helical" evidence="9">
    <location>
        <begin position="597"/>
        <end position="620"/>
    </location>
</feature>
<protein>
    <submittedName>
        <fullName evidence="10">V/A-type H+-transporting ATPase subunit I</fullName>
    </submittedName>
</protein>
<dbReference type="EMBL" id="JACHFW010000006">
    <property type="protein sequence ID" value="MBB5264696.1"/>
    <property type="molecule type" value="Genomic_DNA"/>
</dbReference>
<dbReference type="GO" id="GO:0051117">
    <property type="term" value="F:ATPase binding"/>
    <property type="evidence" value="ECO:0007669"/>
    <property type="project" value="TreeGrafter"/>
</dbReference>
<keyword evidence="6" id="KW-0406">Ion transport</keyword>
<evidence type="ECO:0000256" key="2">
    <source>
        <dbReference type="ARBA" id="ARBA00009904"/>
    </source>
</evidence>